<feature type="signal peptide" evidence="9">
    <location>
        <begin position="1"/>
        <end position="24"/>
    </location>
</feature>
<evidence type="ECO:0000256" key="9">
    <source>
        <dbReference type="SAM" id="SignalP"/>
    </source>
</evidence>
<dbReference type="InterPro" id="IPR001570">
    <property type="entry name" value="Peptidase_M4_C_domain"/>
</dbReference>
<reference evidence="11" key="1">
    <citation type="submission" date="2021-01" db="EMBL/GenBank/DDBJ databases">
        <title>Fulvivirga kasyanovii gen. nov., sp nov., a novel member of the phylum Bacteroidetes isolated from seawater in a mussel farm.</title>
        <authorList>
            <person name="Zhao L.-H."/>
            <person name="Wang Z.-J."/>
        </authorList>
    </citation>
    <scope>NUCLEOTIDE SEQUENCE</scope>
    <source>
        <strain evidence="11">29W222</strain>
    </source>
</reference>
<feature type="active site" evidence="8">
    <location>
        <position position="361"/>
    </location>
</feature>
<dbReference type="SUPFAM" id="SSF49265">
    <property type="entry name" value="Fibronectin type III"/>
    <property type="match status" value="1"/>
</dbReference>
<dbReference type="SUPFAM" id="SSF55486">
    <property type="entry name" value="Metalloproteases ('zincins'), catalytic domain"/>
    <property type="match status" value="1"/>
</dbReference>
<sequence length="992" mass="107181">MLHNYRWRYVVSLFLIFSTCGVYAQKPGKDSPSKVKSAYRQVKFQENQMRRMSEVGQVFKEHLNTRTQDELRVKKAMTDKLGYEHTRFQQFYKGVKVEFGTYIVHSKEGVIHSMNGDYKKVEDINVSPSLSQETALTKAMRHIGASKYLWENRQEAKMINYEKPQGELVILNNKLAYKFDIYALKPISRDYVYVDANTGKVLFKNALIHHADAVGTASTRYSGSRSIHTDSYSGGYRLRDYSRGQGIETYDMNMGINYNSAADFADSDNNWTSGEWNNSAKDNAALDAHWGAEMTYDYFNTTFNRNSFDNAGAKIKSYVHFDLVEYGYPSNDNAFWDGSRMTYGDGTSLDPLTTIDIAAHEIGHAVCTYSADLVYSNESGAMNEGFSDIWAACVEYFAAPEKNTWVLGEDLGTTVRSLENPKAANQPDTYNGTNWYTGSADNGGVHTNSGVLNHWFYILSVGKSATNDKGDSYNVSGVGIEKAAEIAYRLETVYLSSNSDYADARQYGIQAAEDLYGADSPEAIATQNAWYAVGIGSEYAGPPSCATGNITLSLTFDNYPKETSWTLINSSGSTVASGGTYDSQPKGSTIIETFNLVAGDYTFTINDAYGDGICCSYGNGSYTLTDNGAGATIASGGSFGSSESVNICVEGGAVDTQAPTAPGSLAASNISVSGATLSWSASSDNVGVTEYDVYLGGTLQGTTVGTSYNLTGLLAATSYTASVRAKDAAGNISSASSVSFTTSEDTTPVEYCTTQGNNVNYEWIDLVSLGSISNSTAANGGYGDFTSMSTNVARGGSYTINFSAGFAGSSYTEYWKVWIDFNQDGDFVDSGEEVVSGSSSSSGSLSGTINVPSSASLGSTRMRVSMKYNAAPSSCGSFSYGEVEDYTVNITNSFAGVATLGGNGKAEKLGDESPMQYFVARPNPVKDIVEVAIAEHAEGYSLKMMTLNGMLVKEIEFAGANVRIDMTGLPSGVYIMSMKTPREVVNKKVIKE</sequence>
<evidence type="ECO:0000256" key="1">
    <source>
        <dbReference type="ARBA" id="ARBA00009388"/>
    </source>
</evidence>
<dbReference type="Pfam" id="PF20009">
    <property type="entry name" value="GEVED"/>
    <property type="match status" value="1"/>
</dbReference>
<dbReference type="GO" id="GO:0046872">
    <property type="term" value="F:metal ion binding"/>
    <property type="evidence" value="ECO:0007669"/>
    <property type="project" value="UniProtKB-KW"/>
</dbReference>
<keyword evidence="7" id="KW-0482">Metalloprotease</keyword>
<keyword evidence="4 9" id="KW-0732">Signal</keyword>
<dbReference type="AlphaFoldDB" id="A0A937KC81"/>
<dbReference type="Gene3D" id="3.10.170.10">
    <property type="match status" value="1"/>
</dbReference>
<comment type="similarity">
    <text evidence="1">Belongs to the peptidase M4 family.</text>
</comment>
<keyword evidence="2" id="KW-0645">Protease</keyword>
<protein>
    <submittedName>
        <fullName evidence="11">M4 family metallopeptidase</fullName>
    </submittedName>
</protein>
<dbReference type="InterPro" id="IPR003961">
    <property type="entry name" value="FN3_dom"/>
</dbReference>
<accession>A0A937KC81</accession>
<name>A0A937KC81_9BACT</name>
<dbReference type="Pfam" id="PF07504">
    <property type="entry name" value="FTP"/>
    <property type="match status" value="1"/>
</dbReference>
<dbReference type="CDD" id="cd00063">
    <property type="entry name" value="FN3"/>
    <property type="match status" value="1"/>
</dbReference>
<evidence type="ECO:0000256" key="7">
    <source>
        <dbReference type="ARBA" id="ARBA00023049"/>
    </source>
</evidence>
<comment type="caution">
    <text evidence="11">The sequence shown here is derived from an EMBL/GenBank/DDBJ whole genome shotgun (WGS) entry which is preliminary data.</text>
</comment>
<keyword evidence="12" id="KW-1185">Reference proteome</keyword>
<dbReference type="Pfam" id="PF00041">
    <property type="entry name" value="fn3"/>
    <property type="match status" value="1"/>
</dbReference>
<dbReference type="InterPro" id="IPR027268">
    <property type="entry name" value="Peptidase_M4/M1_CTD_sf"/>
</dbReference>
<dbReference type="InterPro" id="IPR013783">
    <property type="entry name" value="Ig-like_fold"/>
</dbReference>
<evidence type="ECO:0000256" key="5">
    <source>
        <dbReference type="ARBA" id="ARBA00022801"/>
    </source>
</evidence>
<dbReference type="InterPro" id="IPR045474">
    <property type="entry name" value="GEVED"/>
</dbReference>
<evidence type="ECO:0000256" key="6">
    <source>
        <dbReference type="ARBA" id="ARBA00022833"/>
    </source>
</evidence>
<evidence type="ECO:0000256" key="2">
    <source>
        <dbReference type="ARBA" id="ARBA00022670"/>
    </source>
</evidence>
<dbReference type="InterPro" id="IPR013856">
    <property type="entry name" value="Peptidase_M4_domain"/>
</dbReference>
<dbReference type="GO" id="GO:0004222">
    <property type="term" value="F:metalloendopeptidase activity"/>
    <property type="evidence" value="ECO:0007669"/>
    <property type="project" value="InterPro"/>
</dbReference>
<evidence type="ECO:0000259" key="10">
    <source>
        <dbReference type="PROSITE" id="PS50853"/>
    </source>
</evidence>
<dbReference type="Pfam" id="PF02868">
    <property type="entry name" value="Peptidase_M4_C"/>
    <property type="match status" value="1"/>
</dbReference>
<dbReference type="Gene3D" id="1.10.390.10">
    <property type="entry name" value="Neutral Protease Domain 2"/>
    <property type="match status" value="1"/>
</dbReference>
<dbReference type="InterPro" id="IPR050728">
    <property type="entry name" value="Zinc_Metalloprotease_M4"/>
</dbReference>
<evidence type="ECO:0000256" key="4">
    <source>
        <dbReference type="ARBA" id="ARBA00022729"/>
    </source>
</evidence>
<dbReference type="NCBIfam" id="TIGR04183">
    <property type="entry name" value="Por_Secre_tail"/>
    <property type="match status" value="1"/>
</dbReference>
<evidence type="ECO:0000313" key="12">
    <source>
        <dbReference type="Proteomes" id="UP000614216"/>
    </source>
</evidence>
<dbReference type="InterPro" id="IPR036116">
    <property type="entry name" value="FN3_sf"/>
</dbReference>
<dbReference type="InterPro" id="IPR026444">
    <property type="entry name" value="Secre_tail"/>
</dbReference>
<dbReference type="Pfam" id="PF01447">
    <property type="entry name" value="Peptidase_M4"/>
    <property type="match status" value="1"/>
</dbReference>
<evidence type="ECO:0000256" key="3">
    <source>
        <dbReference type="ARBA" id="ARBA00022723"/>
    </source>
</evidence>
<dbReference type="GO" id="GO:0006508">
    <property type="term" value="P:proteolysis"/>
    <property type="evidence" value="ECO:0007669"/>
    <property type="project" value="UniProtKB-KW"/>
</dbReference>
<dbReference type="Proteomes" id="UP000614216">
    <property type="component" value="Unassembled WGS sequence"/>
</dbReference>
<keyword evidence="5" id="KW-0378">Hydrolase</keyword>
<dbReference type="InterPro" id="IPR023612">
    <property type="entry name" value="Peptidase_M4"/>
</dbReference>
<proteinExistence type="inferred from homology"/>
<dbReference type="PRINTS" id="PR00730">
    <property type="entry name" value="THERMOLYSIN"/>
</dbReference>
<dbReference type="RefSeq" id="WP_202854523.1">
    <property type="nucleotide sequence ID" value="NZ_JAEUGD010000003.1"/>
</dbReference>
<gene>
    <name evidence="11" type="ORF">JMN32_01565</name>
</gene>
<dbReference type="InterPro" id="IPR011096">
    <property type="entry name" value="FTP_domain"/>
</dbReference>
<dbReference type="SMART" id="SM00060">
    <property type="entry name" value="FN3"/>
    <property type="match status" value="1"/>
</dbReference>
<organism evidence="11 12">
    <name type="scientific">Fulvivirga marina</name>
    <dbReference type="NCBI Taxonomy" id="2494733"/>
    <lineage>
        <taxon>Bacteria</taxon>
        <taxon>Pseudomonadati</taxon>
        <taxon>Bacteroidota</taxon>
        <taxon>Cytophagia</taxon>
        <taxon>Cytophagales</taxon>
        <taxon>Fulvivirgaceae</taxon>
        <taxon>Fulvivirga</taxon>
    </lineage>
</organism>
<evidence type="ECO:0000256" key="8">
    <source>
        <dbReference type="PIRSR" id="PIRSR623612-1"/>
    </source>
</evidence>
<dbReference type="CDD" id="cd09597">
    <property type="entry name" value="M4_TLP"/>
    <property type="match status" value="1"/>
</dbReference>
<dbReference type="Pfam" id="PF18962">
    <property type="entry name" value="Por_Secre_tail"/>
    <property type="match status" value="1"/>
</dbReference>
<feature type="chain" id="PRO_5036860187" evidence="9">
    <location>
        <begin position="25"/>
        <end position="992"/>
    </location>
</feature>
<dbReference type="PANTHER" id="PTHR33794">
    <property type="entry name" value="BACILLOLYSIN"/>
    <property type="match status" value="1"/>
</dbReference>
<dbReference type="Gene3D" id="3.10.450.490">
    <property type="match status" value="1"/>
</dbReference>
<dbReference type="PANTHER" id="PTHR33794:SF1">
    <property type="entry name" value="BACILLOLYSIN"/>
    <property type="match status" value="1"/>
</dbReference>
<dbReference type="PROSITE" id="PS50853">
    <property type="entry name" value="FN3"/>
    <property type="match status" value="1"/>
</dbReference>
<keyword evidence="6" id="KW-0862">Zinc</keyword>
<feature type="active site" description="Proton donor" evidence="8">
    <location>
        <position position="446"/>
    </location>
</feature>
<dbReference type="EMBL" id="JAEUGD010000003">
    <property type="protein sequence ID" value="MBL6444978.1"/>
    <property type="molecule type" value="Genomic_DNA"/>
</dbReference>
<feature type="domain" description="Fibronectin type-III" evidence="10">
    <location>
        <begin position="661"/>
        <end position="746"/>
    </location>
</feature>
<keyword evidence="3" id="KW-0479">Metal-binding</keyword>
<evidence type="ECO:0000313" key="11">
    <source>
        <dbReference type="EMBL" id="MBL6444978.1"/>
    </source>
</evidence>
<dbReference type="Gene3D" id="2.60.40.10">
    <property type="entry name" value="Immunoglobulins"/>
    <property type="match status" value="1"/>
</dbReference>